<accession>A0A2U9CSJ8</accession>
<feature type="non-terminal residue" evidence="1">
    <location>
        <position position="1"/>
    </location>
</feature>
<dbReference type="AlphaFoldDB" id="A0A2U9CSJ8"/>
<dbReference type="Proteomes" id="UP000246464">
    <property type="component" value="Chromosome 20"/>
</dbReference>
<evidence type="ECO:0000313" key="1">
    <source>
        <dbReference type="EMBL" id="AWP19615.1"/>
    </source>
</evidence>
<keyword evidence="2" id="KW-1185">Reference proteome</keyword>
<gene>
    <name evidence="1" type="ORF">SMAX5B_022217</name>
</gene>
<dbReference type="EMBL" id="CP026262">
    <property type="protein sequence ID" value="AWP19615.1"/>
    <property type="molecule type" value="Genomic_DNA"/>
</dbReference>
<sequence>QEHFYDPVSHCGFIEVTLRNLRRTLQDNQRRYRKRRRSSDPSHVTITLEVVAEGEEESIKEWITITKRMRPTSWNLASIKMGMEKTFSNRRFWISSKSPTVTEIFQQYPRFVDLPYLLDAEFGKMFPGKENLLLKENLPTNSGSTRKSSQCLTHLIALLQSPPDVNPLSTTYCIMEGQRMDQMQC</sequence>
<reference evidence="1 2" key="1">
    <citation type="submission" date="2017-12" db="EMBL/GenBank/DDBJ databases">
        <title>Integrating genomic resources of turbot (Scophthalmus maximus) in depth evaluation of genetic and physical mapping variation across individuals.</title>
        <authorList>
            <person name="Martinez P."/>
        </authorList>
    </citation>
    <scope>NUCLEOTIDE SEQUENCE [LARGE SCALE GENOMIC DNA]</scope>
</reference>
<proteinExistence type="predicted"/>
<name>A0A2U9CSJ8_SCOMX</name>
<evidence type="ECO:0000313" key="2">
    <source>
        <dbReference type="Proteomes" id="UP000246464"/>
    </source>
</evidence>
<protein>
    <submittedName>
        <fullName evidence="1">Uncharacterized protein</fullName>
    </submittedName>
</protein>
<organism evidence="1 2">
    <name type="scientific">Scophthalmus maximus</name>
    <name type="common">Turbot</name>
    <name type="synonym">Psetta maxima</name>
    <dbReference type="NCBI Taxonomy" id="52904"/>
    <lineage>
        <taxon>Eukaryota</taxon>
        <taxon>Metazoa</taxon>
        <taxon>Chordata</taxon>
        <taxon>Craniata</taxon>
        <taxon>Vertebrata</taxon>
        <taxon>Euteleostomi</taxon>
        <taxon>Actinopterygii</taxon>
        <taxon>Neopterygii</taxon>
        <taxon>Teleostei</taxon>
        <taxon>Neoteleostei</taxon>
        <taxon>Acanthomorphata</taxon>
        <taxon>Carangaria</taxon>
        <taxon>Pleuronectiformes</taxon>
        <taxon>Pleuronectoidei</taxon>
        <taxon>Scophthalmidae</taxon>
        <taxon>Scophthalmus</taxon>
    </lineage>
</organism>